<name>A0A0F7L917_9VIRU</name>
<accession>A0A0F7L917</accession>
<protein>
    <submittedName>
        <fullName evidence="1">Uncharacterized protein</fullName>
    </submittedName>
</protein>
<evidence type="ECO:0000313" key="1">
    <source>
        <dbReference type="EMBL" id="AKH47566.1"/>
    </source>
</evidence>
<dbReference type="EMBL" id="KR029596">
    <property type="protein sequence ID" value="AKH47566.1"/>
    <property type="molecule type" value="Genomic_DNA"/>
</dbReference>
<sequence>METQMAHLTRPQREALYRLYEREYRSPATGGWDIFKPTYMSFRRSVQPTHMDGCVMKDMGWAWVGIETDGYTHT</sequence>
<organism evidence="1">
    <name type="scientific">uncultured marine virus</name>
    <dbReference type="NCBI Taxonomy" id="186617"/>
    <lineage>
        <taxon>Viruses</taxon>
        <taxon>environmental samples</taxon>
    </lineage>
</organism>
<reference evidence="1" key="2">
    <citation type="submission" date="2015-03" db="EMBL/GenBank/DDBJ databases">
        <authorList>
            <person name="Chow C.-E.T."/>
            <person name="Winget D.M."/>
            <person name="White R.A.III."/>
            <person name="Hallam S.J."/>
            <person name="Suttle C.A."/>
        </authorList>
    </citation>
    <scope>NUCLEOTIDE SEQUENCE</scope>
    <source>
        <strain evidence="1">Oxic1_1</strain>
    </source>
</reference>
<reference evidence="1" key="1">
    <citation type="journal article" date="2015" name="Front. Microbiol.">
        <title>Combining genomic sequencing methods to explore viral diversity and reveal potential virus-host interactions.</title>
        <authorList>
            <person name="Chow C.E."/>
            <person name="Winget D.M."/>
            <person name="White R.A.III."/>
            <person name="Hallam S.J."/>
            <person name="Suttle C.A."/>
        </authorList>
    </citation>
    <scope>NUCLEOTIDE SEQUENCE</scope>
    <source>
        <strain evidence="1">Oxic1_1</strain>
    </source>
</reference>
<proteinExistence type="predicted"/>